<gene>
    <name evidence="4" type="ORF">GCM10023340_26660</name>
</gene>
<dbReference type="Proteomes" id="UP001500221">
    <property type="component" value="Unassembled WGS sequence"/>
</dbReference>
<dbReference type="InterPro" id="IPR000073">
    <property type="entry name" value="AB_hydrolase_1"/>
</dbReference>
<dbReference type="InterPro" id="IPR029058">
    <property type="entry name" value="AB_hydrolase_fold"/>
</dbReference>
<feature type="domain" description="AB hydrolase-1" evidence="3">
    <location>
        <begin position="53"/>
        <end position="310"/>
    </location>
</feature>
<dbReference type="Pfam" id="PF00561">
    <property type="entry name" value="Abhydrolase_1"/>
    <property type="match status" value="1"/>
</dbReference>
<proteinExistence type="inferred from homology"/>
<evidence type="ECO:0000256" key="1">
    <source>
        <dbReference type="ARBA" id="ARBA00022801"/>
    </source>
</evidence>
<dbReference type="PANTHER" id="PTHR22946">
    <property type="entry name" value="DIENELACTONE HYDROLASE DOMAIN-CONTAINING PROTEIN-RELATED"/>
    <property type="match status" value="1"/>
</dbReference>
<accession>A0ABP9PPR0</accession>
<dbReference type="SUPFAM" id="SSF53474">
    <property type="entry name" value="alpha/beta-Hydrolases"/>
    <property type="match status" value="1"/>
</dbReference>
<evidence type="ECO:0000313" key="4">
    <source>
        <dbReference type="EMBL" id="GAA5150165.1"/>
    </source>
</evidence>
<dbReference type="GO" id="GO:0016787">
    <property type="term" value="F:hydrolase activity"/>
    <property type="evidence" value="ECO:0007669"/>
    <property type="project" value="UniProtKB-KW"/>
</dbReference>
<name>A0ABP9PPR0_9ACTN</name>
<organism evidence="4 5">
    <name type="scientific">Nocardioides marinquilinus</name>
    <dbReference type="NCBI Taxonomy" id="1210400"/>
    <lineage>
        <taxon>Bacteria</taxon>
        <taxon>Bacillati</taxon>
        <taxon>Actinomycetota</taxon>
        <taxon>Actinomycetes</taxon>
        <taxon>Propionibacteriales</taxon>
        <taxon>Nocardioidaceae</taxon>
        <taxon>Nocardioides</taxon>
    </lineage>
</organism>
<keyword evidence="1 4" id="KW-0378">Hydrolase</keyword>
<keyword evidence="5" id="KW-1185">Reference proteome</keyword>
<sequence>MGPTLPERCDGVEPRCGMLGPVETVSFDSHGMRCEAWWLPARDDGLAGPAGTPAVVMAHGFGCTRDSGLLPFARRFAAAGLHVLVFDYRGFGGSGSAPGGLRQDVDHRRHREDYHAALAAVRAREDVDADRVALWGTSYSGGHVVAVAAEDPRVAALVSQGAAMDGLAALTGRGVAPGPGSARTRAAHHAKVAGAVAGDLARAALRRPPRTLALFGATGSTALMTGAGATAFERLTGPTFRNEMAARGVPRVARNRPVRVADRVRCPALLVVAERDEIAPAAAVREVARRIGGRAEVASYDCGHFDLYEGAVFEESVAVQAAFLRRVLAPR</sequence>
<comment type="similarity">
    <text evidence="2">Belongs to the AB hydrolase superfamily. FUS2 hydrolase family.</text>
</comment>
<protein>
    <submittedName>
        <fullName evidence="4">Alpha/beta hydrolase</fullName>
    </submittedName>
</protein>
<evidence type="ECO:0000256" key="2">
    <source>
        <dbReference type="ARBA" id="ARBA00038115"/>
    </source>
</evidence>
<evidence type="ECO:0000313" key="5">
    <source>
        <dbReference type="Proteomes" id="UP001500221"/>
    </source>
</evidence>
<dbReference type="Gene3D" id="3.40.50.1820">
    <property type="entry name" value="alpha/beta hydrolase"/>
    <property type="match status" value="1"/>
</dbReference>
<comment type="caution">
    <text evidence="4">The sequence shown here is derived from an EMBL/GenBank/DDBJ whole genome shotgun (WGS) entry which is preliminary data.</text>
</comment>
<evidence type="ECO:0000259" key="3">
    <source>
        <dbReference type="Pfam" id="PF00561"/>
    </source>
</evidence>
<dbReference type="EMBL" id="BAABKG010000003">
    <property type="protein sequence ID" value="GAA5150165.1"/>
    <property type="molecule type" value="Genomic_DNA"/>
</dbReference>
<reference evidence="5" key="1">
    <citation type="journal article" date="2019" name="Int. J. Syst. Evol. Microbiol.">
        <title>The Global Catalogue of Microorganisms (GCM) 10K type strain sequencing project: providing services to taxonomists for standard genome sequencing and annotation.</title>
        <authorList>
            <consortium name="The Broad Institute Genomics Platform"/>
            <consortium name="The Broad Institute Genome Sequencing Center for Infectious Disease"/>
            <person name="Wu L."/>
            <person name="Ma J."/>
        </authorList>
    </citation>
    <scope>NUCLEOTIDE SEQUENCE [LARGE SCALE GENOMIC DNA]</scope>
    <source>
        <strain evidence="5">JCM 18459</strain>
    </source>
</reference>
<dbReference type="InterPro" id="IPR050261">
    <property type="entry name" value="FrsA_esterase"/>
</dbReference>
<dbReference type="PANTHER" id="PTHR22946:SF9">
    <property type="entry name" value="POLYKETIDE TRANSFERASE AF380"/>
    <property type="match status" value="1"/>
</dbReference>